<proteinExistence type="predicted"/>
<sequence>MFEKFVDYMFYLLFAPLKKVIKKNNQFYIFLKVIGKLFDQTKQDLFRVREESMIISASELMLGEHGRERDMPRLKGEEVESYRMRLMMKNVIAEQAGTREGILLALRSMGYDQSFIEPYYLLDPERWAEFIIYLGSQSPSGINDISVIDKEVMKVKPARSLPSYGIQEGSLIQVNSAFRSGYSEFPRCNTIICGTWSSESNLGQLFASVRADQSGFKVSETYYPLTGTILASEKFYQERDESE</sequence>
<dbReference type="RefSeq" id="WP_331845911.1">
    <property type="nucleotide sequence ID" value="NZ_JAZHPZ010000003.1"/>
</dbReference>
<comment type="caution">
    <text evidence="1">The sequence shown here is derived from an EMBL/GenBank/DDBJ whole genome shotgun (WGS) entry which is preliminary data.</text>
</comment>
<dbReference type="EMBL" id="JAZHPZ010000003">
    <property type="protein sequence ID" value="MEF2965678.1"/>
    <property type="molecule type" value="Genomic_DNA"/>
</dbReference>
<dbReference type="Proteomes" id="UP001306950">
    <property type="component" value="Unassembled WGS sequence"/>
</dbReference>
<keyword evidence="2" id="KW-1185">Reference proteome</keyword>
<name>A0ABU7VPM4_9BACL</name>
<organism evidence="1 2">
    <name type="scientific">Paenibacillus haidiansis</name>
    <dbReference type="NCBI Taxonomy" id="1574488"/>
    <lineage>
        <taxon>Bacteria</taxon>
        <taxon>Bacillati</taxon>
        <taxon>Bacillota</taxon>
        <taxon>Bacilli</taxon>
        <taxon>Bacillales</taxon>
        <taxon>Paenibacillaceae</taxon>
        <taxon>Paenibacillus</taxon>
    </lineage>
</organism>
<reference evidence="1 2" key="1">
    <citation type="submission" date="2024-02" db="EMBL/GenBank/DDBJ databases">
        <title>A nitrogen-fixing paenibacillus bacterium.</title>
        <authorList>
            <person name="Zhang W.L."/>
            <person name="Chen S.F."/>
        </authorList>
    </citation>
    <scope>NUCLEOTIDE SEQUENCE [LARGE SCALE GENOMIC DNA]</scope>
    <source>
        <strain evidence="1 2">M1</strain>
    </source>
</reference>
<evidence type="ECO:0000313" key="1">
    <source>
        <dbReference type="EMBL" id="MEF2965678.1"/>
    </source>
</evidence>
<gene>
    <name evidence="1" type="ORF">V3851_07535</name>
</gene>
<evidence type="ECO:0000313" key="2">
    <source>
        <dbReference type="Proteomes" id="UP001306950"/>
    </source>
</evidence>
<protein>
    <submittedName>
        <fullName evidence="1">Uncharacterized protein</fullName>
    </submittedName>
</protein>
<accession>A0ABU7VPM4</accession>